<feature type="transmembrane region" description="Helical" evidence="11">
    <location>
        <begin position="374"/>
        <end position="396"/>
    </location>
</feature>
<evidence type="ECO:0000256" key="2">
    <source>
        <dbReference type="ARBA" id="ARBA00009025"/>
    </source>
</evidence>
<dbReference type="RefSeq" id="WP_112353250.1">
    <property type="nucleotide sequence ID" value="NZ_LS483452.1"/>
</dbReference>
<dbReference type="Pfam" id="PF00361">
    <property type="entry name" value="Proton_antipo_M"/>
    <property type="match status" value="1"/>
</dbReference>
<evidence type="ECO:0000256" key="10">
    <source>
        <dbReference type="SAM" id="MobiDB-lite"/>
    </source>
</evidence>
<feature type="transmembrane region" description="Helical" evidence="11">
    <location>
        <begin position="6"/>
        <end position="24"/>
    </location>
</feature>
<feature type="transmembrane region" description="Helical" evidence="11">
    <location>
        <begin position="164"/>
        <end position="187"/>
    </location>
</feature>
<keyword evidence="5 11" id="KW-1133">Transmembrane helix</keyword>
<feature type="domain" description="NADH:quinone oxidoreductase/Mrp antiporter transmembrane" evidence="12">
    <location>
        <begin position="128"/>
        <end position="417"/>
    </location>
</feature>
<feature type="transmembrane region" description="Helical" evidence="11">
    <location>
        <begin position="408"/>
        <end position="427"/>
    </location>
</feature>
<dbReference type="GO" id="GO:0048039">
    <property type="term" value="F:ubiquinone binding"/>
    <property type="evidence" value="ECO:0007669"/>
    <property type="project" value="TreeGrafter"/>
</dbReference>
<protein>
    <recommendedName>
        <fullName evidence="3">NADH-quinone oxidoreductase subunit M</fullName>
    </recommendedName>
    <alternativeName>
        <fullName evidence="7">NADH dehydrogenase I subunit M</fullName>
    </alternativeName>
    <alternativeName>
        <fullName evidence="8">NDH-1 subunit M</fullName>
    </alternativeName>
</protein>
<evidence type="ECO:0000256" key="6">
    <source>
        <dbReference type="ARBA" id="ARBA00023136"/>
    </source>
</evidence>
<evidence type="ECO:0000256" key="8">
    <source>
        <dbReference type="ARBA" id="ARBA00032798"/>
    </source>
</evidence>
<dbReference type="EMBL" id="LS483452">
    <property type="protein sequence ID" value="SQH77331.1"/>
    <property type="molecule type" value="Genomic_DNA"/>
</dbReference>
<feature type="transmembrane region" description="Helical" evidence="11">
    <location>
        <begin position="332"/>
        <end position="353"/>
    </location>
</feature>
<comment type="similarity">
    <text evidence="2">Belongs to the complex I subunit 4 family.</text>
</comment>
<feature type="transmembrane region" description="Helical" evidence="11">
    <location>
        <begin position="244"/>
        <end position="269"/>
    </location>
</feature>
<feature type="transmembrane region" description="Helical" evidence="11">
    <location>
        <begin position="304"/>
        <end position="326"/>
    </location>
</feature>
<evidence type="ECO:0000313" key="14">
    <source>
        <dbReference type="Proteomes" id="UP000250123"/>
    </source>
</evidence>
<dbReference type="KEGG" id="sbk:SHEWBE_3368"/>
<evidence type="ECO:0000256" key="5">
    <source>
        <dbReference type="ARBA" id="ARBA00022989"/>
    </source>
</evidence>
<evidence type="ECO:0000313" key="13">
    <source>
        <dbReference type="EMBL" id="SQH77331.1"/>
    </source>
</evidence>
<feature type="region of interest" description="Disordered" evidence="10">
    <location>
        <begin position="461"/>
        <end position="484"/>
    </location>
</feature>
<dbReference type="GO" id="GO:0042773">
    <property type="term" value="P:ATP synthesis coupled electron transport"/>
    <property type="evidence" value="ECO:0007669"/>
    <property type="project" value="InterPro"/>
</dbReference>
<feature type="transmembrane region" description="Helical" evidence="11">
    <location>
        <begin position="31"/>
        <end position="52"/>
    </location>
</feature>
<reference evidence="14" key="1">
    <citation type="submission" date="2018-06" db="EMBL/GenBank/DDBJ databases">
        <authorList>
            <person name="Cea G.-C."/>
            <person name="William W."/>
        </authorList>
    </citation>
    <scope>NUCLEOTIDE SEQUENCE [LARGE SCALE GENOMIC DNA]</scope>
    <source>
        <strain evidence="14">DB21MT-2</strain>
    </source>
</reference>
<keyword evidence="4 9" id="KW-0812">Transmembrane</keyword>
<sequence length="532" mass="58649">MTLSLLILIPLLGGLLAWYSQGFNANLPRRISLFTLITSLAYLGILTLTSPLARSSQWLFDESHVWIDRFNITAHFSMDGLSLVLILLTLLMGLVALSSAWSEIDKHQGFFYFNFLWTLAGIIGVFLAMDLLLFFVFWEVMLVPMYFLIAIWGHENRRYAALKFFLFTQAGGLLMLMSIIALVVFHYQQTGLLSFDYQVLILTPIVSPMAIWICLGFIIAFLVKLPAFPFHPWLPDAHTQAPTPASIILAAILLKTGGYGIIRFVLPLFPDAVQFWSPLMMSLAVLSIIYGALMAFSQHDLKRIVAYSSVSHMGFVLLGCFSLNMIALQGAVMQMLAHGLSSAALFMLVGLIQQRFHSRDLHRFSGLWRYLPQLSAMGLFFAIASLGMPGLGNFIGEFLVLVGALEQHANFAVLASLGLILGAVYSLRMIQKSFFGPFRTAESDLENPASTVDTSIPLTSTSEQASAEVAAPSKPPTRPSPYPDLSLKEKLTLMSIAAGLILLGIHPQPLLDMLEQPLAQVLALYTMTGSAS</sequence>
<feature type="transmembrane region" description="Helical" evidence="11">
    <location>
        <begin position="135"/>
        <end position="152"/>
    </location>
</feature>
<dbReference type="GO" id="GO:0012505">
    <property type="term" value="C:endomembrane system"/>
    <property type="evidence" value="ECO:0007669"/>
    <property type="project" value="UniProtKB-SubCell"/>
</dbReference>
<keyword evidence="13" id="KW-0830">Ubiquinone</keyword>
<dbReference type="InterPro" id="IPR001750">
    <property type="entry name" value="ND/Mrp_TM"/>
</dbReference>
<dbReference type="GO" id="GO:0008137">
    <property type="term" value="F:NADH dehydrogenase (ubiquinone) activity"/>
    <property type="evidence" value="ECO:0007669"/>
    <property type="project" value="InterPro"/>
</dbReference>
<dbReference type="InterPro" id="IPR003918">
    <property type="entry name" value="NADH_UbQ_OxRdtase"/>
</dbReference>
<evidence type="ECO:0000259" key="12">
    <source>
        <dbReference type="Pfam" id="PF00361"/>
    </source>
</evidence>
<gene>
    <name evidence="13" type="primary">nuoM</name>
    <name evidence="13" type="ORF">SHEWBE_3368</name>
</gene>
<evidence type="ECO:0000256" key="9">
    <source>
        <dbReference type="RuleBase" id="RU000320"/>
    </source>
</evidence>
<dbReference type="InterPro" id="IPR010227">
    <property type="entry name" value="NADH_Q_OxRdtase_chainM/4"/>
</dbReference>
<evidence type="ECO:0000256" key="7">
    <source>
        <dbReference type="ARBA" id="ARBA00031584"/>
    </source>
</evidence>
<feature type="transmembrane region" description="Helical" evidence="11">
    <location>
        <begin position="275"/>
        <end position="297"/>
    </location>
</feature>
<dbReference type="Proteomes" id="UP000250123">
    <property type="component" value="Chromosome SHEWBE"/>
</dbReference>
<feature type="compositionally biased region" description="Pro residues" evidence="10">
    <location>
        <begin position="473"/>
        <end position="482"/>
    </location>
</feature>
<feature type="transmembrane region" description="Helical" evidence="11">
    <location>
        <begin position="109"/>
        <end position="129"/>
    </location>
</feature>
<evidence type="ECO:0000256" key="11">
    <source>
        <dbReference type="SAM" id="Phobius"/>
    </source>
</evidence>
<evidence type="ECO:0000256" key="4">
    <source>
        <dbReference type="ARBA" id="ARBA00022692"/>
    </source>
</evidence>
<dbReference type="NCBIfam" id="TIGR01972">
    <property type="entry name" value="NDH_I_M"/>
    <property type="match status" value="1"/>
</dbReference>
<dbReference type="OrthoDB" id="9768329at2"/>
<accession>A0A330M4X2</accession>
<evidence type="ECO:0000256" key="3">
    <source>
        <dbReference type="ARBA" id="ARBA00019906"/>
    </source>
</evidence>
<dbReference type="AlphaFoldDB" id="A0A330M4X2"/>
<dbReference type="PANTHER" id="PTHR43507">
    <property type="entry name" value="NADH-UBIQUINONE OXIDOREDUCTASE CHAIN 4"/>
    <property type="match status" value="1"/>
</dbReference>
<dbReference type="PRINTS" id="PR01437">
    <property type="entry name" value="NUOXDRDTASE4"/>
</dbReference>
<dbReference type="PANTHER" id="PTHR43507:SF1">
    <property type="entry name" value="NADH-UBIQUINONE OXIDOREDUCTASE CHAIN 4"/>
    <property type="match status" value="1"/>
</dbReference>
<feature type="transmembrane region" description="Helical" evidence="11">
    <location>
        <begin position="199"/>
        <end position="223"/>
    </location>
</feature>
<dbReference type="GO" id="GO:0016020">
    <property type="term" value="C:membrane"/>
    <property type="evidence" value="ECO:0007669"/>
    <property type="project" value="UniProtKB-SubCell"/>
</dbReference>
<dbReference type="GO" id="GO:0003954">
    <property type="term" value="F:NADH dehydrogenase activity"/>
    <property type="evidence" value="ECO:0007669"/>
    <property type="project" value="TreeGrafter"/>
</dbReference>
<name>A0A330M4X2_9GAMM</name>
<organism evidence="13 14">
    <name type="scientific">Shewanella benthica</name>
    <dbReference type="NCBI Taxonomy" id="43661"/>
    <lineage>
        <taxon>Bacteria</taxon>
        <taxon>Pseudomonadati</taxon>
        <taxon>Pseudomonadota</taxon>
        <taxon>Gammaproteobacteria</taxon>
        <taxon>Alteromonadales</taxon>
        <taxon>Shewanellaceae</taxon>
        <taxon>Shewanella</taxon>
    </lineage>
</organism>
<feature type="transmembrane region" description="Helical" evidence="11">
    <location>
        <begin position="72"/>
        <end position="97"/>
    </location>
</feature>
<keyword evidence="6 11" id="KW-0472">Membrane</keyword>
<dbReference type="GO" id="GO:0015990">
    <property type="term" value="P:electron transport coupled proton transport"/>
    <property type="evidence" value="ECO:0007669"/>
    <property type="project" value="TreeGrafter"/>
</dbReference>
<comment type="subcellular location">
    <subcellularLocation>
        <location evidence="1">Endomembrane system</location>
        <topology evidence="1">Multi-pass membrane protein</topology>
    </subcellularLocation>
    <subcellularLocation>
        <location evidence="9">Membrane</location>
        <topology evidence="9">Multi-pass membrane protein</topology>
    </subcellularLocation>
</comment>
<proteinExistence type="inferred from homology"/>
<evidence type="ECO:0000256" key="1">
    <source>
        <dbReference type="ARBA" id="ARBA00004127"/>
    </source>
</evidence>